<evidence type="ECO:0000259" key="2">
    <source>
        <dbReference type="Pfam" id="PF05022"/>
    </source>
</evidence>
<feature type="region of interest" description="Disordered" evidence="1">
    <location>
        <begin position="453"/>
        <end position="484"/>
    </location>
</feature>
<dbReference type="Proteomes" id="UP001318860">
    <property type="component" value="Unassembled WGS sequence"/>
</dbReference>
<sequence length="484" mass="54136">MRGSTDVSPSLSSLIAFKPRQVLLLEQQQQRNPAVSTRMAKTRPENPAQLSTEDESILTFSVALWLENKGFSKVLKRFVSAAQIQDDNWKARALNLNEIFSKYQEIWQEICNSAREQVKSQKQQEEQVVVTKETNGDANHTASSKLELKRRKKKSKGDATVTETERTCEVTAINEKTNESYANGKEDQSYKTSDGLIKDQKSKTSKESNGEEVFELTVDQSTKKQKDKKKKKSKLISQSSDAEEKQIDVIPEMTESKQQGLLSKSSAAEVLDRETTTDKKSKKKSVEAAEDGVNESKKASKKRKRMATDENKNQSGEEVAVEESKSKKSKGLEEGKDVLANGHAGEQNKEENSEVGQVGSQNFSTKQTNESIKSAINNNGLDKSSQQKSARGQRNSSTEPKTVNAFQRVKVEEVEFVDERLQDNSYWAKGGAETGYGAKAQEVLGQVKGRDFRHEKTKKKRGSYRGGQIDLHSHSIKFNYSDEG</sequence>
<evidence type="ECO:0000313" key="4">
    <source>
        <dbReference type="Proteomes" id="UP001318860"/>
    </source>
</evidence>
<protein>
    <recommendedName>
        <fullName evidence="2">Srp40 C-terminal domain-containing protein</fullName>
    </recommendedName>
</protein>
<feature type="compositionally biased region" description="Polar residues" evidence="1">
    <location>
        <begin position="354"/>
        <end position="404"/>
    </location>
</feature>
<feature type="compositionally biased region" description="Basic and acidic residues" evidence="1">
    <location>
        <begin position="270"/>
        <end position="287"/>
    </location>
</feature>
<comment type="caution">
    <text evidence="3">The sequence shown here is derived from an EMBL/GenBank/DDBJ whole genome shotgun (WGS) entry which is preliminary data.</text>
</comment>
<dbReference type="EMBL" id="JABTTQ020003415">
    <property type="protein sequence ID" value="KAK6117772.1"/>
    <property type="molecule type" value="Genomic_DNA"/>
</dbReference>
<feature type="region of interest" description="Disordered" evidence="1">
    <location>
        <begin position="179"/>
        <end position="404"/>
    </location>
</feature>
<reference evidence="3 4" key="1">
    <citation type="journal article" date="2021" name="Comput. Struct. Biotechnol. J.">
        <title>De novo genome assembly of the potent medicinal plant Rehmannia glutinosa using nanopore technology.</title>
        <authorList>
            <person name="Ma L."/>
            <person name="Dong C."/>
            <person name="Song C."/>
            <person name="Wang X."/>
            <person name="Zheng X."/>
            <person name="Niu Y."/>
            <person name="Chen S."/>
            <person name="Feng W."/>
        </authorList>
    </citation>
    <scope>NUCLEOTIDE SEQUENCE [LARGE SCALE GENOMIC DNA]</scope>
    <source>
        <strain evidence="3">DH-2019</strain>
    </source>
</reference>
<dbReference type="PANTHER" id="PTHR23216">
    <property type="entry name" value="NUCLEOLAR AND COILED-BODY PHOSPHOPROTEIN 1"/>
    <property type="match status" value="1"/>
</dbReference>
<evidence type="ECO:0000256" key="1">
    <source>
        <dbReference type="SAM" id="MobiDB-lite"/>
    </source>
</evidence>
<feature type="region of interest" description="Disordered" evidence="1">
    <location>
        <begin position="129"/>
        <end position="166"/>
    </location>
</feature>
<dbReference type="Pfam" id="PF05022">
    <property type="entry name" value="SRP40_C"/>
    <property type="match status" value="1"/>
</dbReference>
<dbReference type="InterPro" id="IPR007718">
    <property type="entry name" value="Srp40_C"/>
</dbReference>
<feature type="compositionally biased region" description="Polar residues" evidence="1">
    <location>
        <begin position="256"/>
        <end position="266"/>
    </location>
</feature>
<organism evidence="3 4">
    <name type="scientific">Rehmannia glutinosa</name>
    <name type="common">Chinese foxglove</name>
    <dbReference type="NCBI Taxonomy" id="99300"/>
    <lineage>
        <taxon>Eukaryota</taxon>
        <taxon>Viridiplantae</taxon>
        <taxon>Streptophyta</taxon>
        <taxon>Embryophyta</taxon>
        <taxon>Tracheophyta</taxon>
        <taxon>Spermatophyta</taxon>
        <taxon>Magnoliopsida</taxon>
        <taxon>eudicotyledons</taxon>
        <taxon>Gunneridae</taxon>
        <taxon>Pentapetalae</taxon>
        <taxon>asterids</taxon>
        <taxon>lamiids</taxon>
        <taxon>Lamiales</taxon>
        <taxon>Orobanchaceae</taxon>
        <taxon>Rehmannieae</taxon>
        <taxon>Rehmannia</taxon>
    </lineage>
</organism>
<feature type="compositionally biased region" description="Basic and acidic residues" evidence="1">
    <location>
        <begin position="196"/>
        <end position="209"/>
    </location>
</feature>
<feature type="compositionally biased region" description="Basic residues" evidence="1">
    <location>
        <begin position="223"/>
        <end position="234"/>
    </location>
</feature>
<feature type="compositionally biased region" description="Basic and acidic residues" evidence="1">
    <location>
        <begin position="322"/>
        <end position="337"/>
    </location>
</feature>
<dbReference type="InterPro" id="IPR039191">
    <property type="entry name" value="Nopp140-like"/>
</dbReference>
<keyword evidence="4" id="KW-1185">Reference proteome</keyword>
<gene>
    <name evidence="3" type="ORF">DH2020_048487</name>
</gene>
<feature type="domain" description="Srp40 C-terminal" evidence="2">
    <location>
        <begin position="406"/>
        <end position="478"/>
    </location>
</feature>
<dbReference type="PANTHER" id="PTHR23216:SF1">
    <property type="entry name" value="NUCLEOLAR AND COILED-BODY PHOSPHOPROTEIN 1"/>
    <property type="match status" value="1"/>
</dbReference>
<proteinExistence type="predicted"/>
<name>A0ABR0U5I0_REHGL</name>
<accession>A0ABR0U5I0</accession>
<evidence type="ECO:0000313" key="3">
    <source>
        <dbReference type="EMBL" id="KAK6117772.1"/>
    </source>
</evidence>